<dbReference type="AlphaFoldDB" id="A0A8H7Q1T1"/>
<dbReference type="Proteomes" id="UP000654370">
    <property type="component" value="Unassembled WGS sequence"/>
</dbReference>
<reference evidence="4" key="1">
    <citation type="submission" date="2020-12" db="EMBL/GenBank/DDBJ databases">
        <title>Metabolic potential, ecology and presence of endohyphal bacteria is reflected in genomic diversity of Mucoromycotina.</title>
        <authorList>
            <person name="Muszewska A."/>
            <person name="Okrasinska A."/>
            <person name="Steczkiewicz K."/>
            <person name="Drgas O."/>
            <person name="Orlowska M."/>
            <person name="Perlinska-Lenart U."/>
            <person name="Aleksandrzak-Piekarczyk T."/>
            <person name="Szatraj K."/>
            <person name="Zielenkiewicz U."/>
            <person name="Pilsyk S."/>
            <person name="Malc E."/>
            <person name="Mieczkowski P."/>
            <person name="Kruszewska J.S."/>
            <person name="Biernat P."/>
            <person name="Pawlowska J."/>
        </authorList>
    </citation>
    <scope>NUCLEOTIDE SEQUENCE</scope>
    <source>
        <strain evidence="4">WA0000067209</strain>
    </source>
</reference>
<evidence type="ECO:0000313" key="4">
    <source>
        <dbReference type="EMBL" id="KAG2184859.1"/>
    </source>
</evidence>
<feature type="compositionally biased region" description="Basic residues" evidence="1">
    <location>
        <begin position="134"/>
        <end position="149"/>
    </location>
</feature>
<evidence type="ECO:0008006" key="6">
    <source>
        <dbReference type="Google" id="ProtNLM"/>
    </source>
</evidence>
<feature type="region of interest" description="Disordered" evidence="1">
    <location>
        <begin position="398"/>
        <end position="426"/>
    </location>
</feature>
<evidence type="ECO:0000256" key="3">
    <source>
        <dbReference type="SAM" id="SignalP"/>
    </source>
</evidence>
<name>A0A8H7Q1T1_MORIS</name>
<keyword evidence="2" id="KW-0812">Transmembrane</keyword>
<feature type="transmembrane region" description="Helical" evidence="2">
    <location>
        <begin position="305"/>
        <end position="327"/>
    </location>
</feature>
<dbReference type="EMBL" id="JAEPQZ010000002">
    <property type="protein sequence ID" value="KAG2184859.1"/>
    <property type="molecule type" value="Genomic_DNA"/>
</dbReference>
<feature type="compositionally biased region" description="Polar residues" evidence="1">
    <location>
        <begin position="215"/>
        <end position="227"/>
    </location>
</feature>
<keyword evidence="2" id="KW-1133">Transmembrane helix</keyword>
<evidence type="ECO:0000256" key="1">
    <source>
        <dbReference type="SAM" id="MobiDB-lite"/>
    </source>
</evidence>
<proteinExistence type="predicted"/>
<protein>
    <recommendedName>
        <fullName evidence="6">Mid2 domain-containing protein</fullName>
    </recommendedName>
</protein>
<gene>
    <name evidence="4" type="ORF">INT43_000772</name>
</gene>
<feature type="signal peptide" evidence="3">
    <location>
        <begin position="1"/>
        <end position="22"/>
    </location>
</feature>
<feature type="compositionally biased region" description="Low complexity" evidence="1">
    <location>
        <begin position="272"/>
        <end position="289"/>
    </location>
</feature>
<keyword evidence="3" id="KW-0732">Signal</keyword>
<comment type="caution">
    <text evidence="4">The sequence shown here is derived from an EMBL/GenBank/DDBJ whole genome shotgun (WGS) entry which is preliminary data.</text>
</comment>
<feature type="chain" id="PRO_5034601846" description="Mid2 domain-containing protein" evidence="3">
    <location>
        <begin position="23"/>
        <end position="452"/>
    </location>
</feature>
<feature type="compositionally biased region" description="Low complexity" evidence="1">
    <location>
        <begin position="243"/>
        <end position="258"/>
    </location>
</feature>
<organism evidence="4 5">
    <name type="scientific">Mortierella isabellina</name>
    <name type="common">Filamentous fungus</name>
    <name type="synonym">Umbelopsis isabellina</name>
    <dbReference type="NCBI Taxonomy" id="91625"/>
    <lineage>
        <taxon>Eukaryota</taxon>
        <taxon>Fungi</taxon>
        <taxon>Fungi incertae sedis</taxon>
        <taxon>Mucoromycota</taxon>
        <taxon>Mucoromycotina</taxon>
        <taxon>Umbelopsidomycetes</taxon>
        <taxon>Umbelopsidales</taxon>
        <taxon>Umbelopsidaceae</taxon>
        <taxon>Umbelopsis</taxon>
    </lineage>
</organism>
<feature type="compositionally biased region" description="Low complexity" evidence="1">
    <location>
        <begin position="198"/>
        <end position="211"/>
    </location>
</feature>
<feature type="region of interest" description="Disordered" evidence="1">
    <location>
        <begin position="111"/>
        <end position="289"/>
    </location>
</feature>
<evidence type="ECO:0000256" key="2">
    <source>
        <dbReference type="SAM" id="Phobius"/>
    </source>
</evidence>
<keyword evidence="2" id="KW-0472">Membrane</keyword>
<sequence>MQPLKWLAALAIALAASDLGAAAHEQNSIATASTRKQSKRKLEHNMPTLANQRLSQTLPNFPRQLLCPIILRTTPTTTTNTTTITIMEPRVFIATTTTPLRLTINRPISVSHHGSSHHEGHGEVHHHSAEKKHTTSTKRTTEHKKHTTSTKKTTEHHHTTTTRIVVHHHSVKTTTSKAHHAVAAAKPTSQPKGNSLVAAGSGSDNDSSANAHPASDSTSSHGNTADSGNGAGPQNDAAVSPEDATPTPDADAIAAPSTVPTPSVDSDPSALSDPNAVPSSSSNSVSVDNIPTGGPVNANVSNKTIGITVGAAIGCVAAVGLAGMMVYKRKTRRRFEDSIGGGNIDGSMDESAQTHWRPTSFMAAVTSVVARLPRDRNSSSSRGSGGFAASVFGSLRRVGSRRSNRSSSSSVSEASHDSMNSHTSFGYAVSGPLPELARVDHNQFQEVDLRAR</sequence>
<dbReference type="OrthoDB" id="2449228at2759"/>
<accession>A0A8H7Q1T1</accession>
<keyword evidence="5" id="KW-1185">Reference proteome</keyword>
<evidence type="ECO:0000313" key="5">
    <source>
        <dbReference type="Proteomes" id="UP000654370"/>
    </source>
</evidence>
<feature type="compositionally biased region" description="Basic and acidic residues" evidence="1">
    <location>
        <begin position="116"/>
        <end position="133"/>
    </location>
</feature>